<gene>
    <name evidence="1" type="ORF">ACFSR5_18690</name>
</gene>
<sequence length="100" mass="11664">MNRERARRHLQFLEKQVLPTIIGETFIYAKSKSGRKRKQGSVTLLIEAAEKMEAYAQQNKDLVELYALATGKSVHLCYHFPYESVERDVQEMIDVLHVIR</sequence>
<dbReference type="EMBL" id="JBHULR010000020">
    <property type="protein sequence ID" value="MFD2549679.1"/>
    <property type="molecule type" value="Genomic_DNA"/>
</dbReference>
<reference evidence="2" key="1">
    <citation type="journal article" date="2019" name="Int. J. Syst. Evol. Microbiol.">
        <title>The Global Catalogue of Microorganisms (GCM) 10K type strain sequencing project: providing services to taxonomists for standard genome sequencing and annotation.</title>
        <authorList>
            <consortium name="The Broad Institute Genomics Platform"/>
            <consortium name="The Broad Institute Genome Sequencing Center for Infectious Disease"/>
            <person name="Wu L."/>
            <person name="Ma J."/>
        </authorList>
    </citation>
    <scope>NUCLEOTIDE SEQUENCE [LARGE SCALE GENOMIC DNA]</scope>
    <source>
        <strain evidence="2">KCTC 42662</strain>
    </source>
</reference>
<proteinExistence type="predicted"/>
<protein>
    <submittedName>
        <fullName evidence="1">Uncharacterized protein</fullName>
    </submittedName>
</protein>
<dbReference type="RefSeq" id="WP_380905999.1">
    <property type="nucleotide sequence ID" value="NZ_JBHUEG010000019.1"/>
</dbReference>
<comment type="caution">
    <text evidence="1">The sequence shown here is derived from an EMBL/GenBank/DDBJ whole genome shotgun (WGS) entry which is preliminary data.</text>
</comment>
<evidence type="ECO:0000313" key="1">
    <source>
        <dbReference type="EMBL" id="MFD2549679.1"/>
    </source>
</evidence>
<keyword evidence="2" id="KW-1185">Reference proteome</keyword>
<dbReference type="Proteomes" id="UP001597545">
    <property type="component" value="Unassembled WGS sequence"/>
</dbReference>
<accession>A0ABW5KM21</accession>
<evidence type="ECO:0000313" key="2">
    <source>
        <dbReference type="Proteomes" id="UP001597545"/>
    </source>
</evidence>
<organism evidence="1 2">
    <name type="scientific">Sphingobacterium suaedae</name>
    <dbReference type="NCBI Taxonomy" id="1686402"/>
    <lineage>
        <taxon>Bacteria</taxon>
        <taxon>Pseudomonadati</taxon>
        <taxon>Bacteroidota</taxon>
        <taxon>Sphingobacteriia</taxon>
        <taxon>Sphingobacteriales</taxon>
        <taxon>Sphingobacteriaceae</taxon>
        <taxon>Sphingobacterium</taxon>
    </lineage>
</organism>
<name>A0ABW5KM21_9SPHI</name>